<gene>
    <name evidence="3" type="ORF">BLX24_29750</name>
</gene>
<dbReference type="EMBL" id="MORL01000082">
    <property type="protein sequence ID" value="OIN55527.1"/>
    <property type="molecule type" value="Genomic_DNA"/>
</dbReference>
<accession>A0A1S2V9W4</accession>
<dbReference type="InterPro" id="IPR010559">
    <property type="entry name" value="Sig_transdc_His_kin_internal"/>
</dbReference>
<evidence type="ECO:0000259" key="2">
    <source>
        <dbReference type="Pfam" id="PF06580"/>
    </source>
</evidence>
<feature type="transmembrane region" description="Helical" evidence="1">
    <location>
        <begin position="16"/>
        <end position="34"/>
    </location>
</feature>
<dbReference type="Proteomes" id="UP000181790">
    <property type="component" value="Unassembled WGS sequence"/>
</dbReference>
<evidence type="ECO:0000256" key="1">
    <source>
        <dbReference type="SAM" id="Phobius"/>
    </source>
</evidence>
<evidence type="ECO:0000313" key="3">
    <source>
        <dbReference type="EMBL" id="OIN55527.1"/>
    </source>
</evidence>
<feature type="transmembrane region" description="Helical" evidence="1">
    <location>
        <begin position="148"/>
        <end position="165"/>
    </location>
</feature>
<proteinExistence type="predicted"/>
<dbReference type="RefSeq" id="WP_071506845.1">
    <property type="nucleotide sequence ID" value="NZ_MORL01000082.1"/>
</dbReference>
<keyword evidence="4" id="KW-1185">Reference proteome</keyword>
<keyword evidence="1" id="KW-1133">Transmembrane helix</keyword>
<protein>
    <recommendedName>
        <fullName evidence="2">Signal transduction histidine kinase internal region domain-containing protein</fullName>
    </recommendedName>
</protein>
<dbReference type="GO" id="GO:0000155">
    <property type="term" value="F:phosphorelay sensor kinase activity"/>
    <property type="evidence" value="ECO:0007669"/>
    <property type="project" value="InterPro"/>
</dbReference>
<reference evidence="3 4" key="1">
    <citation type="submission" date="2016-10" db="EMBL/GenBank/DDBJ databases">
        <title>Arsenicibacter rosenii gen. nov., sp. nov., an efficient arsenic-methylating bacterium isolated from an arsenic-contaminated paddy soil.</title>
        <authorList>
            <person name="Huang K."/>
        </authorList>
    </citation>
    <scope>NUCLEOTIDE SEQUENCE [LARGE SCALE GENOMIC DNA]</scope>
    <source>
        <strain evidence="3 4">SM-1</strain>
    </source>
</reference>
<dbReference type="Pfam" id="PF06580">
    <property type="entry name" value="His_kinase"/>
    <property type="match status" value="1"/>
</dbReference>
<dbReference type="OrthoDB" id="927174at2"/>
<feature type="domain" description="Signal transduction histidine kinase internal region" evidence="2">
    <location>
        <begin position="190"/>
        <end position="269"/>
    </location>
</feature>
<organism evidence="3 4">
    <name type="scientific">Arsenicibacter rosenii</name>
    <dbReference type="NCBI Taxonomy" id="1750698"/>
    <lineage>
        <taxon>Bacteria</taxon>
        <taxon>Pseudomonadati</taxon>
        <taxon>Bacteroidota</taxon>
        <taxon>Cytophagia</taxon>
        <taxon>Cytophagales</taxon>
        <taxon>Spirosomataceae</taxon>
        <taxon>Arsenicibacter</taxon>
    </lineage>
</organism>
<evidence type="ECO:0000313" key="4">
    <source>
        <dbReference type="Proteomes" id="UP000181790"/>
    </source>
</evidence>
<dbReference type="AlphaFoldDB" id="A0A1S2V9W4"/>
<comment type="caution">
    <text evidence="3">The sequence shown here is derived from an EMBL/GenBank/DDBJ whole genome shotgun (WGS) entry which is preliminary data.</text>
</comment>
<name>A0A1S2V9W4_9BACT</name>
<dbReference type="PANTHER" id="PTHR34220:SF7">
    <property type="entry name" value="SENSOR HISTIDINE KINASE YPDA"/>
    <property type="match status" value="1"/>
</dbReference>
<sequence length="372" mass="42965">MRESVTYRLTLRQSGALALSLALIFDPIIVYVNAPERSIAFFLSAWQFLLVEFLFTFLIFFAWIVFSEWVLDALARRFGEDFLIDFKLPGQFLLLSMAIGAALSFNAAKSETLFKHIGPMLWPRAEHKPRKPRLRTEHNDRWDYFERSNNGLATVMMLAIFYVSANRRANRRLKDIQVQKASLEKETVLAQFTALKNQVSPHFLFNSLSILSSLVHINPDLSEQFIDQLSRAYRYILDQKDNDRVSLKTELTFIKSYTFLLKIRFEDSFDVRIELPDGFGDQYSIAPLTLQLLVENAVKHNRMTPKEPLLVTITANKGYLIIRNRLQPREQIETSTGVGLQNIINRYRLLTDQLVIVGEQEGAFVVKIPLLP</sequence>
<keyword evidence="1" id="KW-0472">Membrane</keyword>
<feature type="transmembrane region" description="Helical" evidence="1">
    <location>
        <begin position="46"/>
        <end position="71"/>
    </location>
</feature>
<dbReference type="GO" id="GO:0016020">
    <property type="term" value="C:membrane"/>
    <property type="evidence" value="ECO:0007669"/>
    <property type="project" value="InterPro"/>
</dbReference>
<keyword evidence="1" id="KW-0812">Transmembrane</keyword>
<dbReference type="PANTHER" id="PTHR34220">
    <property type="entry name" value="SENSOR HISTIDINE KINASE YPDA"/>
    <property type="match status" value="1"/>
</dbReference>
<dbReference type="InterPro" id="IPR050640">
    <property type="entry name" value="Bact_2-comp_sensor_kinase"/>
</dbReference>